<dbReference type="Pfam" id="PF12973">
    <property type="entry name" value="Cupin_7"/>
    <property type="match status" value="1"/>
</dbReference>
<reference evidence="2 3" key="1">
    <citation type="submission" date="2017-03" db="EMBL/GenBank/DDBJ databases">
        <authorList>
            <person name="Afonso C.L."/>
            <person name="Miller P.J."/>
            <person name="Scott M.A."/>
            <person name="Spackman E."/>
            <person name="Goraichik I."/>
            <person name="Dimitrov K.M."/>
            <person name="Suarez D.L."/>
            <person name="Swayne D.E."/>
        </authorList>
    </citation>
    <scope>NUCLEOTIDE SEQUENCE [LARGE SCALE GENOMIC DNA]</scope>
    <source>
        <strain evidence="2 3">CECT 7745</strain>
    </source>
</reference>
<proteinExistence type="predicted"/>
<feature type="domain" description="ChrR-like cupin" evidence="1">
    <location>
        <begin position="29"/>
        <end position="112"/>
    </location>
</feature>
<evidence type="ECO:0000313" key="3">
    <source>
        <dbReference type="Proteomes" id="UP000193224"/>
    </source>
</evidence>
<dbReference type="InterPro" id="IPR011051">
    <property type="entry name" value="RmlC_Cupin_sf"/>
</dbReference>
<dbReference type="SUPFAM" id="SSF51182">
    <property type="entry name" value="RmlC-like cupins"/>
    <property type="match status" value="1"/>
</dbReference>
<keyword evidence="3" id="KW-1185">Reference proteome</keyword>
<accession>A0A1X7BYH8</accession>
<dbReference type="EMBL" id="FWXB01000050">
    <property type="protein sequence ID" value="SMC14756.1"/>
    <property type="molecule type" value="Genomic_DNA"/>
</dbReference>
<sequence length="127" mass="13875">MGRLDEHRTIAAFNRDVFEPMMLDGEALEGCWWHNISYESATGQGSYLMIMGPGAKSNPHRHNGPEEFYMVEGDLVDCDGTTYRAGDFISLSGGSAHDSHSPSGCKIVVTHRGVVDNISKSELEALT</sequence>
<dbReference type="InterPro" id="IPR014710">
    <property type="entry name" value="RmlC-like_jellyroll"/>
</dbReference>
<evidence type="ECO:0000313" key="2">
    <source>
        <dbReference type="EMBL" id="SMC14756.1"/>
    </source>
</evidence>
<dbReference type="InterPro" id="IPR025979">
    <property type="entry name" value="ChrR-like_cupin_dom"/>
</dbReference>
<gene>
    <name evidence="2" type="ORF">ROA7745_04626</name>
</gene>
<name>A0A1X7BYH8_9RHOB</name>
<evidence type="ECO:0000259" key="1">
    <source>
        <dbReference type="Pfam" id="PF12973"/>
    </source>
</evidence>
<dbReference type="AlphaFoldDB" id="A0A1X7BYH8"/>
<dbReference type="Proteomes" id="UP000193224">
    <property type="component" value="Unassembled WGS sequence"/>
</dbReference>
<dbReference type="RefSeq" id="WP_217809145.1">
    <property type="nucleotide sequence ID" value="NZ_FWXB01000050.1"/>
</dbReference>
<dbReference type="Gene3D" id="2.60.120.10">
    <property type="entry name" value="Jelly Rolls"/>
    <property type="match status" value="1"/>
</dbReference>
<protein>
    <submittedName>
        <fullName evidence="2">ChrR Cupin-like domain protein</fullName>
    </submittedName>
</protein>
<organism evidence="2 3">
    <name type="scientific">Roseovarius aestuarii</name>
    <dbReference type="NCBI Taxonomy" id="475083"/>
    <lineage>
        <taxon>Bacteria</taxon>
        <taxon>Pseudomonadati</taxon>
        <taxon>Pseudomonadota</taxon>
        <taxon>Alphaproteobacteria</taxon>
        <taxon>Rhodobacterales</taxon>
        <taxon>Roseobacteraceae</taxon>
        <taxon>Roseovarius</taxon>
    </lineage>
</organism>